<comment type="similarity">
    <text evidence="2 11">Belongs to the FliJ family.</text>
</comment>
<dbReference type="InterPro" id="IPR052570">
    <property type="entry name" value="FliJ"/>
</dbReference>
<evidence type="ECO:0000313" key="13">
    <source>
        <dbReference type="Proteomes" id="UP000000562"/>
    </source>
</evidence>
<keyword evidence="4 11" id="KW-0813">Transport</keyword>
<evidence type="ECO:0000256" key="7">
    <source>
        <dbReference type="ARBA" id="ARBA00022795"/>
    </source>
</evidence>
<sequence>MVTSEFTINILNKYSNLYFIKSSYKLKKARFIYQLELEKLNKIIYYEREYRNFLKKKMKIRSIDINVWTNYQSFITCLYNLINHHKEQVKKSKIKLNIELNNWKKEKKKLNAFDILKIRHKINKRTLKNRILQKQMDEISSKMYIRGIKS</sequence>
<name>Q8D3E5_WIGBR</name>
<keyword evidence="10 11" id="KW-1006">Bacterial flagellum protein export</keyword>
<dbReference type="GO" id="GO:0005886">
    <property type="term" value="C:plasma membrane"/>
    <property type="evidence" value="ECO:0007669"/>
    <property type="project" value="UniProtKB-SubCell"/>
</dbReference>
<dbReference type="OrthoDB" id="6554218at2"/>
<dbReference type="InterPro" id="IPR012823">
    <property type="entry name" value="Flagell_FliJ"/>
</dbReference>
<dbReference type="Gene3D" id="1.10.287.1700">
    <property type="match status" value="1"/>
</dbReference>
<dbReference type="GO" id="GO:0009288">
    <property type="term" value="C:bacterial-type flagellum"/>
    <property type="evidence" value="ECO:0007669"/>
    <property type="project" value="UniProtKB-UniRule"/>
</dbReference>
<dbReference type="GO" id="GO:0015031">
    <property type="term" value="P:protein transport"/>
    <property type="evidence" value="ECO:0007669"/>
    <property type="project" value="UniProtKB-UniRule"/>
</dbReference>
<dbReference type="HOGENOM" id="CLU_119965_2_1_6"/>
<evidence type="ECO:0000256" key="3">
    <source>
        <dbReference type="ARBA" id="ARBA00020392"/>
    </source>
</evidence>
<dbReference type="GO" id="GO:0071973">
    <property type="term" value="P:bacterial-type flagellum-dependent cell motility"/>
    <property type="evidence" value="ECO:0007669"/>
    <property type="project" value="InterPro"/>
</dbReference>
<organism evidence="12 13">
    <name type="scientific">Wigglesworthia glossinidia brevipalpis</name>
    <dbReference type="NCBI Taxonomy" id="36870"/>
    <lineage>
        <taxon>Bacteria</taxon>
        <taxon>Pseudomonadati</taxon>
        <taxon>Pseudomonadota</taxon>
        <taxon>Gammaproteobacteria</taxon>
        <taxon>Enterobacterales</taxon>
        <taxon>Erwiniaceae</taxon>
        <taxon>Wigglesworthia</taxon>
    </lineage>
</organism>
<evidence type="ECO:0000256" key="5">
    <source>
        <dbReference type="ARBA" id="ARBA00022475"/>
    </source>
</evidence>
<dbReference type="eggNOG" id="COG2882">
    <property type="taxonomic scope" value="Bacteria"/>
</dbReference>
<evidence type="ECO:0000256" key="2">
    <source>
        <dbReference type="ARBA" id="ARBA00010004"/>
    </source>
</evidence>
<dbReference type="GO" id="GO:0044781">
    <property type="term" value="P:bacterial-type flagellum organization"/>
    <property type="evidence" value="ECO:0007669"/>
    <property type="project" value="UniProtKB-KW"/>
</dbReference>
<keyword evidence="7 11" id="KW-1005">Bacterial flagellum biogenesis</keyword>
<accession>Q8D3E5</accession>
<dbReference type="GO" id="GO:0006935">
    <property type="term" value="P:chemotaxis"/>
    <property type="evidence" value="ECO:0007669"/>
    <property type="project" value="UniProtKB-UniRule"/>
</dbReference>
<evidence type="ECO:0000256" key="1">
    <source>
        <dbReference type="ARBA" id="ARBA00004413"/>
    </source>
</evidence>
<comment type="function">
    <text evidence="11">Flagellar protein that affects chemotactic events.</text>
</comment>
<dbReference type="Pfam" id="PF02050">
    <property type="entry name" value="FliJ"/>
    <property type="match status" value="1"/>
</dbReference>
<proteinExistence type="inferred from homology"/>
<keyword evidence="8 11" id="KW-0653">Protein transport</keyword>
<evidence type="ECO:0000256" key="4">
    <source>
        <dbReference type="ARBA" id="ARBA00022448"/>
    </source>
</evidence>
<dbReference type="AlphaFoldDB" id="Q8D3E5"/>
<keyword evidence="13" id="KW-1185">Reference proteome</keyword>
<dbReference type="PIRSF" id="PIRSF019404">
    <property type="entry name" value="FliJ"/>
    <property type="match status" value="1"/>
</dbReference>
<evidence type="ECO:0000313" key="12">
    <source>
        <dbReference type="EMBL" id="BAC24202.1"/>
    </source>
</evidence>
<evidence type="ECO:0000256" key="6">
    <source>
        <dbReference type="ARBA" id="ARBA00022500"/>
    </source>
</evidence>
<evidence type="ECO:0000256" key="11">
    <source>
        <dbReference type="PIRNR" id="PIRNR019404"/>
    </source>
</evidence>
<dbReference type="EMBL" id="BA000021">
    <property type="protein sequence ID" value="BAC24202.1"/>
    <property type="molecule type" value="Genomic_DNA"/>
</dbReference>
<keyword evidence="6 11" id="KW-0145">Chemotaxis</keyword>
<dbReference type="PANTHER" id="PTHR38786">
    <property type="entry name" value="FLAGELLAR FLIJ PROTEIN"/>
    <property type="match status" value="1"/>
</dbReference>
<comment type="subcellular location">
    <subcellularLocation>
        <location evidence="1">Cell membrane</location>
        <topology evidence="1">Peripheral membrane protein</topology>
        <orientation evidence="1">Cytoplasmic side</orientation>
    </subcellularLocation>
</comment>
<dbReference type="KEGG" id="wbr:fliJ"/>
<gene>
    <name evidence="12" type="primary">fliJ</name>
</gene>
<dbReference type="PANTHER" id="PTHR38786:SF1">
    <property type="entry name" value="FLAGELLAR FLIJ PROTEIN"/>
    <property type="match status" value="1"/>
</dbReference>
<evidence type="ECO:0000256" key="8">
    <source>
        <dbReference type="ARBA" id="ARBA00022927"/>
    </source>
</evidence>
<keyword evidence="5 11" id="KW-1003">Cell membrane</keyword>
<evidence type="ECO:0000256" key="10">
    <source>
        <dbReference type="ARBA" id="ARBA00023225"/>
    </source>
</evidence>
<dbReference type="Proteomes" id="UP000000562">
    <property type="component" value="Chromosome"/>
</dbReference>
<dbReference type="InterPro" id="IPR018006">
    <property type="entry name" value="Flag_FliJ_proteobac"/>
</dbReference>
<dbReference type="GO" id="GO:0003774">
    <property type="term" value="F:cytoskeletal motor activity"/>
    <property type="evidence" value="ECO:0007669"/>
    <property type="project" value="UniProtKB-UniRule"/>
</dbReference>
<evidence type="ECO:0000256" key="9">
    <source>
        <dbReference type="ARBA" id="ARBA00023136"/>
    </source>
</evidence>
<dbReference type="STRING" id="36870.gene:10368534"/>
<dbReference type="InterPro" id="IPR053716">
    <property type="entry name" value="Flag_assembly_chemotaxis_eff"/>
</dbReference>
<keyword evidence="9 11" id="KW-0472">Membrane</keyword>
<reference evidence="12 13" key="1">
    <citation type="journal article" date="2002" name="Nat. Genet.">
        <title>Genome sequence of the endocellular obligate symbiont of tsetse flies, Wigglesworthia glossinidia.</title>
        <authorList>
            <person name="Akman L."/>
            <person name="Yamashita A."/>
            <person name="Watanabe H."/>
            <person name="Oshima K."/>
            <person name="Shiba T."/>
            <person name="Hattori M."/>
            <person name="Aksoy S."/>
        </authorList>
    </citation>
    <scope>NUCLEOTIDE SEQUENCE [LARGE SCALE GENOMIC DNA]</scope>
</reference>
<protein>
    <recommendedName>
        <fullName evidence="3 11">Flagellar FliJ protein</fullName>
    </recommendedName>
</protein>